<feature type="compositionally biased region" description="Low complexity" evidence="2">
    <location>
        <begin position="621"/>
        <end position="635"/>
    </location>
</feature>
<evidence type="ECO:0000259" key="3">
    <source>
        <dbReference type="PROSITE" id="PS51319"/>
    </source>
</evidence>
<dbReference type="Pfam" id="PF06881">
    <property type="entry name" value="Elongin_A"/>
    <property type="match status" value="1"/>
</dbReference>
<dbReference type="EnsemblMetazoa" id="XM_022796689">
    <property type="protein sequence ID" value="XP_022652424"/>
    <property type="gene ID" value="LOC111246685"/>
</dbReference>
<dbReference type="Gene3D" id="1.20.930.10">
    <property type="entry name" value="Conserved domain common to transcription factors TFIIS, elongin A, CRSP70"/>
    <property type="match status" value="1"/>
</dbReference>
<dbReference type="Gene3D" id="6.10.250.3180">
    <property type="match status" value="1"/>
</dbReference>
<dbReference type="PROSITE" id="PS51319">
    <property type="entry name" value="TFIIS_N"/>
    <property type="match status" value="1"/>
</dbReference>
<dbReference type="InParanoid" id="A0A7M7JTY6"/>
<dbReference type="PANTHER" id="PTHR15141:SF76">
    <property type="entry name" value="TRANSCRIPTION ELONGATION FACTOR B POLYPEPTIDE 3"/>
    <property type="match status" value="1"/>
</dbReference>
<accession>A0A7M7JTY6</accession>
<keyword evidence="5" id="KW-1185">Reference proteome</keyword>
<evidence type="ECO:0000313" key="4">
    <source>
        <dbReference type="EnsemblMetazoa" id="XP_022652424"/>
    </source>
</evidence>
<feature type="region of interest" description="Disordered" evidence="2">
    <location>
        <begin position="599"/>
        <end position="652"/>
    </location>
</feature>
<dbReference type="InterPro" id="IPR010684">
    <property type="entry name" value="RNA_pol_II_trans_fac_SIII_A"/>
</dbReference>
<dbReference type="FunCoup" id="A0A7M7JTY6">
    <property type="interactions" value="1623"/>
</dbReference>
<dbReference type="RefSeq" id="XP_022652422.1">
    <property type="nucleotide sequence ID" value="XM_022796687.1"/>
</dbReference>
<dbReference type="GO" id="GO:0006368">
    <property type="term" value="P:transcription elongation by RNA polymerase II"/>
    <property type="evidence" value="ECO:0007669"/>
    <property type="project" value="InterPro"/>
</dbReference>
<dbReference type="Pfam" id="PF08711">
    <property type="entry name" value="Med26"/>
    <property type="match status" value="1"/>
</dbReference>
<dbReference type="EnsemblMetazoa" id="XM_022796686">
    <property type="protein sequence ID" value="XP_022652421"/>
    <property type="gene ID" value="LOC111246685"/>
</dbReference>
<dbReference type="EnsemblMetazoa" id="XM_022796688">
    <property type="protein sequence ID" value="XP_022652423"/>
    <property type="gene ID" value="LOC111246685"/>
</dbReference>
<protein>
    <recommendedName>
        <fullName evidence="3">TFIIS N-terminal domain-containing protein</fullName>
    </recommendedName>
</protein>
<dbReference type="RefSeq" id="XP_022652419.1">
    <property type="nucleotide sequence ID" value="XM_022796684.1"/>
</dbReference>
<dbReference type="OMA" id="MFLRCEE"/>
<dbReference type="PANTHER" id="PTHR15141">
    <property type="entry name" value="TRANSCRIPTION ELONGATION FACTOR B POLYPEPTIDE 3"/>
    <property type="match status" value="1"/>
</dbReference>
<dbReference type="RefSeq" id="XP_022652421.1">
    <property type="nucleotide sequence ID" value="XM_022796686.1"/>
</dbReference>
<name>A0A7M7JTY6_VARDE</name>
<dbReference type="AlphaFoldDB" id="A0A7M7JTY6"/>
<dbReference type="RefSeq" id="XP_022652420.1">
    <property type="nucleotide sequence ID" value="XM_022796685.1"/>
</dbReference>
<evidence type="ECO:0000256" key="2">
    <source>
        <dbReference type="SAM" id="MobiDB-lite"/>
    </source>
</evidence>
<dbReference type="SUPFAM" id="SSF47676">
    <property type="entry name" value="Conserved domain common to transcription factors TFIIS, elongin A, CRSP70"/>
    <property type="match status" value="1"/>
</dbReference>
<organism evidence="4 5">
    <name type="scientific">Varroa destructor</name>
    <name type="common">Honeybee mite</name>
    <dbReference type="NCBI Taxonomy" id="109461"/>
    <lineage>
        <taxon>Eukaryota</taxon>
        <taxon>Metazoa</taxon>
        <taxon>Ecdysozoa</taxon>
        <taxon>Arthropoda</taxon>
        <taxon>Chelicerata</taxon>
        <taxon>Arachnida</taxon>
        <taxon>Acari</taxon>
        <taxon>Parasitiformes</taxon>
        <taxon>Mesostigmata</taxon>
        <taxon>Gamasina</taxon>
        <taxon>Dermanyssoidea</taxon>
        <taxon>Varroidae</taxon>
        <taxon>Varroa</taxon>
    </lineage>
</organism>
<feature type="domain" description="TFIIS N-terminal" evidence="3">
    <location>
        <begin position="1"/>
        <end position="78"/>
    </location>
</feature>
<dbReference type="RefSeq" id="XP_022652423.1">
    <property type="nucleotide sequence ID" value="XM_022796688.1"/>
</dbReference>
<dbReference type="OrthoDB" id="21513at2759"/>
<dbReference type="InterPro" id="IPR051870">
    <property type="entry name" value="Elongin-A_domain"/>
</dbReference>
<sequence length="676" mass="76530">MSILEKIKQYCRRLEKHSDDKLVIKETLNKLNKMEVTVDILQETGIGKIVSCIKKRNDSAGVMATDLIRKWRKVVDREAEMENPPAVDEPEPYEPMPVDDVKFRKLAYEGVRNQQDQRLEKIKEEKRGSHAIQSDRRELESKSSSSSNKLPSSKHNKFSSGKAPEPELFSDAAVVIKKELKDESSHRHPKDSSSKHSGSRKEDRKHHHSHHSNHNEKEERRSSHKSEQRNHHKDKSKSDYSRSAETSSKYAKEIKREKDVSLETAPKIKSEKRPETHRAEASKVSKSSGSIGDNSSVQIKQESSSSKEKERRDRKRKAPEGTNDLEEEPDGMNAANFGSFEDCLGSIDPKKHRKKKKLSGAKLSAAVSPKMTVTSSTLNGSINKPKGPRLPDLLDVKKATEAQNLLPMSQLVTDYKPLPRMEPKSSACTSSSGAKVNASNRVMTNEEAVLFTTSRKDRTAVYSGRKQHTLTSVPTLYEACVRVLTEHVDLIDETGGVPFDIMRPIMERCSWQQLERLEYYNPYLTEDSDPLWEIHVKRDFRGKTPAKGEETWRELHMRCRDEREQKLQVLKESISKSMKEKQDPVRKTKLAYVDTMAKPPRNVQRAQLKHGTHLANKSQPSQSRSIAATASTSSAVEPVRAPTVAAKKPNKPAPLMAKTLSFLKMRKTTGYGFASR</sequence>
<proteinExistence type="predicted"/>
<dbReference type="EnsemblMetazoa" id="XM_022796685">
    <property type="protein sequence ID" value="XP_022652420"/>
    <property type="gene ID" value="LOC111246685"/>
</dbReference>
<keyword evidence="1" id="KW-0539">Nucleus</keyword>
<comment type="subcellular location">
    <subcellularLocation>
        <location evidence="1">Nucleus</location>
    </subcellularLocation>
</comment>
<dbReference type="EnsemblMetazoa" id="XM_022796684">
    <property type="protein sequence ID" value="XP_022652419"/>
    <property type="gene ID" value="LOC111246685"/>
</dbReference>
<feature type="compositionally biased region" description="Basic and acidic residues" evidence="2">
    <location>
        <begin position="213"/>
        <end position="229"/>
    </location>
</feature>
<feature type="compositionally biased region" description="Basic residues" evidence="2">
    <location>
        <begin position="203"/>
        <end position="212"/>
    </location>
</feature>
<evidence type="ECO:0000256" key="1">
    <source>
        <dbReference type="PROSITE-ProRule" id="PRU00649"/>
    </source>
</evidence>
<feature type="compositionally biased region" description="Basic and acidic residues" evidence="2">
    <location>
        <begin position="250"/>
        <end position="283"/>
    </location>
</feature>
<evidence type="ECO:0000313" key="5">
    <source>
        <dbReference type="Proteomes" id="UP000594260"/>
    </source>
</evidence>
<feature type="region of interest" description="Disordered" evidence="2">
    <location>
        <begin position="117"/>
        <end position="337"/>
    </location>
</feature>
<feature type="compositionally biased region" description="Basic and acidic residues" evidence="2">
    <location>
        <begin position="117"/>
        <end position="141"/>
    </location>
</feature>
<reference evidence="4" key="1">
    <citation type="submission" date="2021-01" db="UniProtKB">
        <authorList>
            <consortium name="EnsemblMetazoa"/>
        </authorList>
    </citation>
    <scope>IDENTIFICATION</scope>
</reference>
<dbReference type="InterPro" id="IPR017923">
    <property type="entry name" value="TFIIS_N"/>
</dbReference>
<dbReference type="RefSeq" id="XP_022652424.1">
    <property type="nucleotide sequence ID" value="XM_022796689.1"/>
</dbReference>
<dbReference type="EnsemblMetazoa" id="XM_022796687">
    <property type="protein sequence ID" value="XP_022652422"/>
    <property type="gene ID" value="LOC111246685"/>
</dbReference>
<dbReference type="KEGG" id="vde:111246685"/>
<feature type="compositionally biased region" description="Basic and acidic residues" evidence="2">
    <location>
        <begin position="176"/>
        <end position="202"/>
    </location>
</feature>
<feature type="compositionally biased region" description="Low complexity" evidence="2">
    <location>
        <begin position="285"/>
        <end position="296"/>
    </location>
</feature>
<dbReference type="GeneID" id="111246685"/>
<dbReference type="Proteomes" id="UP000594260">
    <property type="component" value="Unplaced"/>
</dbReference>
<dbReference type="GO" id="GO:0070449">
    <property type="term" value="C:elongin complex"/>
    <property type="evidence" value="ECO:0007669"/>
    <property type="project" value="InterPro"/>
</dbReference>
<feature type="compositionally biased region" description="Low complexity" evidence="2">
    <location>
        <begin position="142"/>
        <end position="151"/>
    </location>
</feature>
<dbReference type="InterPro" id="IPR035441">
    <property type="entry name" value="TFIIS/LEDGF_dom_sf"/>
</dbReference>